<gene>
    <name evidence="4" type="ORF">EKH83_15915</name>
</gene>
<comment type="similarity">
    <text evidence="1">Belongs to the NAD(P)-dependent epimerase/dehydratase family. SDR39U1 subfamily.</text>
</comment>
<feature type="domain" description="DUF1731" evidence="3">
    <location>
        <begin position="255"/>
        <end position="301"/>
    </location>
</feature>
<dbReference type="NCBIfam" id="TIGR01777">
    <property type="entry name" value="yfcH"/>
    <property type="match status" value="1"/>
</dbReference>
<dbReference type="RefSeq" id="WP_128770446.1">
    <property type="nucleotide sequence ID" value="NZ_RXOC01000011.1"/>
</dbReference>
<dbReference type="EMBL" id="RXOC01000011">
    <property type="protein sequence ID" value="RXF68366.1"/>
    <property type="molecule type" value="Genomic_DNA"/>
</dbReference>
<dbReference type="Proteomes" id="UP000290848">
    <property type="component" value="Unassembled WGS sequence"/>
</dbReference>
<feature type="domain" description="NAD-dependent epimerase/dehydratase" evidence="2">
    <location>
        <begin position="5"/>
        <end position="226"/>
    </location>
</feature>
<dbReference type="InterPro" id="IPR013549">
    <property type="entry name" value="DUF1731"/>
</dbReference>
<evidence type="ECO:0000256" key="1">
    <source>
        <dbReference type="ARBA" id="ARBA00009353"/>
    </source>
</evidence>
<proteinExistence type="inferred from homology"/>
<evidence type="ECO:0000313" key="5">
    <source>
        <dbReference type="Proteomes" id="UP000290848"/>
    </source>
</evidence>
<dbReference type="Pfam" id="PF01370">
    <property type="entry name" value="Epimerase"/>
    <property type="match status" value="1"/>
</dbReference>
<dbReference type="InterPro" id="IPR010099">
    <property type="entry name" value="SDR39U1"/>
</dbReference>
<dbReference type="Gene3D" id="3.40.50.720">
    <property type="entry name" value="NAD(P)-binding Rossmann-like Domain"/>
    <property type="match status" value="1"/>
</dbReference>
<accession>A0A4Q0M6Q6</accession>
<dbReference type="PANTHER" id="PTHR11092">
    <property type="entry name" value="SUGAR NUCLEOTIDE EPIMERASE RELATED"/>
    <property type="match status" value="1"/>
</dbReference>
<comment type="caution">
    <text evidence="4">The sequence shown here is derived from an EMBL/GenBank/DDBJ whole genome shotgun (WGS) entry which is preliminary data.</text>
</comment>
<dbReference type="SUPFAM" id="SSF51735">
    <property type="entry name" value="NAD(P)-binding Rossmann-fold domains"/>
    <property type="match status" value="1"/>
</dbReference>
<evidence type="ECO:0000259" key="2">
    <source>
        <dbReference type="Pfam" id="PF01370"/>
    </source>
</evidence>
<evidence type="ECO:0000313" key="4">
    <source>
        <dbReference type="EMBL" id="RXF68366.1"/>
    </source>
</evidence>
<dbReference type="PANTHER" id="PTHR11092:SF0">
    <property type="entry name" value="EPIMERASE FAMILY PROTEIN SDR39U1"/>
    <property type="match status" value="1"/>
</dbReference>
<name>A0A4Q0M6Q6_9SPHI</name>
<dbReference type="AlphaFoldDB" id="A0A4Q0M6Q6"/>
<dbReference type="Pfam" id="PF08338">
    <property type="entry name" value="DUF1731"/>
    <property type="match status" value="1"/>
</dbReference>
<dbReference type="InterPro" id="IPR001509">
    <property type="entry name" value="Epimerase_deHydtase"/>
</dbReference>
<sequence>MIKTVLITGATGLIGTRLAQLLLNEGYVIHTLSRKGISGQPEIKAFKWDPERGTIDEKCLENVDAIIHLAGESIAGKAWTKSRKQKIIRSRTDSVRLIYQLIQNNPLSKVNTIISASAVGYYGDRADELLTEESLPGNDFMAQTCTTWEDAVDYGESLGLRVVKLRTGIVLASEGGALPQLAGTVRTGFGAVLASGKQWMPWIHLDDAVQMYKFVLTNEKAQGSYNQCSPNPVTNKQMTLAIADVLRKPLWLPRVPSFILGIVLGEMKAVVLNSTRTSAGKILNLGFTFRFNTLGEALESIYGKKSR</sequence>
<evidence type="ECO:0000259" key="3">
    <source>
        <dbReference type="Pfam" id="PF08338"/>
    </source>
</evidence>
<organism evidence="4 5">
    <name type="scientific">Arcticibacter tournemirensis</name>
    <dbReference type="NCBI Taxonomy" id="699437"/>
    <lineage>
        <taxon>Bacteria</taxon>
        <taxon>Pseudomonadati</taxon>
        <taxon>Bacteroidota</taxon>
        <taxon>Sphingobacteriia</taxon>
        <taxon>Sphingobacteriales</taxon>
        <taxon>Sphingobacteriaceae</taxon>
        <taxon>Arcticibacter</taxon>
    </lineage>
</organism>
<protein>
    <submittedName>
        <fullName evidence="4">TIGR01777 family protein</fullName>
    </submittedName>
</protein>
<dbReference type="InterPro" id="IPR036291">
    <property type="entry name" value="NAD(P)-bd_dom_sf"/>
</dbReference>
<reference evidence="4 5" key="1">
    <citation type="submission" date="2018-12" db="EMBL/GenBank/DDBJ databases">
        <title>The Draft Genome Sequence of the Soil Bacterium Pedobacter tournemirensis R1.</title>
        <authorList>
            <person name="He J."/>
        </authorList>
    </citation>
    <scope>NUCLEOTIDE SEQUENCE [LARGE SCALE GENOMIC DNA]</scope>
    <source>
        <strain evidence="4 5">R1</strain>
    </source>
</reference>